<dbReference type="PANTHER" id="PTHR44757:SF10">
    <property type="entry name" value="MEMBRANE PROTEIN"/>
    <property type="match status" value="1"/>
</dbReference>
<keyword evidence="5" id="KW-1185">Reference proteome</keyword>
<protein>
    <submittedName>
        <fullName evidence="4">EAL domain-containing protein</fullName>
    </submittedName>
</protein>
<dbReference type="PROSITE" id="PS50887">
    <property type="entry name" value="GGDEF"/>
    <property type="match status" value="1"/>
</dbReference>
<comment type="caution">
    <text evidence="4">The sequence shown here is derived from an EMBL/GenBank/DDBJ whole genome shotgun (WGS) entry which is preliminary data.</text>
</comment>
<dbReference type="SMART" id="SM00267">
    <property type="entry name" value="GGDEF"/>
    <property type="match status" value="1"/>
</dbReference>
<sequence length="645" mass="70452">MHAPSSAAPLHETLLRQLRRAGLTTEQPPAEPEAWAALLHGLSRSYCEAEQDRRLLERAQDIASRELASLNHALETSRSRLASLLSLSSDWLWEQDEQGRFTHVSIGRHAATTLDPAHLIGKACVGEASIAARPEALAEYSGRCADRLAFRCFTFTLAAPEGGHHHLRISGEPVYSNGRFLGYRGVGSDVTRSVEAEQQVEQLARFDALTGLPNRHLFALELDRALVRAHRGQGGFAVMLLDLDRFKNINDHLGHAAGDELLKHTAGRLRALLRDSDVLARLGGDEFVLLVDHCADAVALSSVATRALEAIAQPLSVDGLKLQVSCSIGIAQYPADGEDAAALLKNADAAMYLAKAQGKNTFEYYTAQLAQRAAEHFSLEGDLVRAAGQGELRLVYQPKFRLADGSMSGMEALLRWQHPQRGLLMPDMFIGLAEESGQIVPIGRWVLQAACRQIREWRRHGIEVPPCAINLSMRQFAAATLIDDVLGTLAEHGLGAEALELEITESVLMHDPDRGGRMLHRLREAGVRIAIDDFGTGYSSLAYLKRFPAHTLKIDRSFIRGLPQGREDTAITRGVIAMAHSLDMRVVAEGVESPEQLALLYHHGCDEAQGFLLGRPAPPGPLPPNVAVGAHVAAVFDELRREHDV</sequence>
<dbReference type="SUPFAM" id="SSF141868">
    <property type="entry name" value="EAL domain-like"/>
    <property type="match status" value="1"/>
</dbReference>
<dbReference type="PANTHER" id="PTHR44757">
    <property type="entry name" value="DIGUANYLATE CYCLASE DGCP"/>
    <property type="match status" value="1"/>
</dbReference>
<organism evidence="4 5">
    <name type="scientific">Aquincola agrisoli</name>
    <dbReference type="NCBI Taxonomy" id="3119538"/>
    <lineage>
        <taxon>Bacteria</taxon>
        <taxon>Pseudomonadati</taxon>
        <taxon>Pseudomonadota</taxon>
        <taxon>Betaproteobacteria</taxon>
        <taxon>Burkholderiales</taxon>
        <taxon>Sphaerotilaceae</taxon>
        <taxon>Aquincola</taxon>
    </lineage>
</organism>
<dbReference type="CDD" id="cd01948">
    <property type="entry name" value="EAL"/>
    <property type="match status" value="1"/>
</dbReference>
<dbReference type="AlphaFoldDB" id="A0AAW9Q2U8"/>
<reference evidence="4 5" key="1">
    <citation type="submission" date="2024-02" db="EMBL/GenBank/DDBJ databases">
        <title>Genome sequence of Aquincola sp. MAHUQ-54.</title>
        <authorList>
            <person name="Huq M.A."/>
        </authorList>
    </citation>
    <scope>NUCLEOTIDE SEQUENCE [LARGE SCALE GENOMIC DNA]</scope>
    <source>
        <strain evidence="4 5">MAHUQ-54</strain>
    </source>
</reference>
<dbReference type="InterPro" id="IPR052155">
    <property type="entry name" value="Biofilm_reg_signaling"/>
</dbReference>
<dbReference type="Pfam" id="PF00990">
    <property type="entry name" value="GGDEF"/>
    <property type="match status" value="1"/>
</dbReference>
<evidence type="ECO:0000259" key="3">
    <source>
        <dbReference type="PROSITE" id="PS50887"/>
    </source>
</evidence>
<dbReference type="NCBIfam" id="TIGR00254">
    <property type="entry name" value="GGDEF"/>
    <property type="match status" value="1"/>
</dbReference>
<dbReference type="CDD" id="cd01949">
    <property type="entry name" value="GGDEF"/>
    <property type="match status" value="1"/>
</dbReference>
<evidence type="ECO:0000313" key="4">
    <source>
        <dbReference type="EMBL" id="MEF7613291.1"/>
    </source>
</evidence>
<dbReference type="InterPro" id="IPR043128">
    <property type="entry name" value="Rev_trsase/Diguanyl_cyclase"/>
</dbReference>
<dbReference type="GO" id="GO:0071732">
    <property type="term" value="P:cellular response to nitric oxide"/>
    <property type="evidence" value="ECO:0007669"/>
    <property type="project" value="UniProtKB-ARBA"/>
</dbReference>
<accession>A0AAW9Q2U8</accession>
<feature type="domain" description="EAL" evidence="2">
    <location>
        <begin position="376"/>
        <end position="630"/>
    </location>
</feature>
<dbReference type="FunFam" id="3.30.70.270:FF:000001">
    <property type="entry name" value="Diguanylate cyclase domain protein"/>
    <property type="match status" value="1"/>
</dbReference>
<dbReference type="PROSITE" id="PS50883">
    <property type="entry name" value="EAL"/>
    <property type="match status" value="1"/>
</dbReference>
<comment type="catalytic activity">
    <reaction evidence="1">
        <text>3',3'-c-di-GMP + H2O = 5'-phosphoguanylyl(3'-&gt;5')guanosine + H(+)</text>
        <dbReference type="Rhea" id="RHEA:24902"/>
        <dbReference type="ChEBI" id="CHEBI:15377"/>
        <dbReference type="ChEBI" id="CHEBI:15378"/>
        <dbReference type="ChEBI" id="CHEBI:58754"/>
        <dbReference type="ChEBI" id="CHEBI:58805"/>
        <dbReference type="EC" id="3.1.4.52"/>
    </reaction>
    <physiologicalReaction direction="left-to-right" evidence="1">
        <dbReference type="Rhea" id="RHEA:24903"/>
    </physiologicalReaction>
</comment>
<dbReference type="FunFam" id="3.20.20.450:FF:000001">
    <property type="entry name" value="Cyclic di-GMP phosphodiesterase yahA"/>
    <property type="match status" value="1"/>
</dbReference>
<dbReference type="Gene3D" id="3.20.20.450">
    <property type="entry name" value="EAL domain"/>
    <property type="match status" value="1"/>
</dbReference>
<dbReference type="SUPFAM" id="SSF55785">
    <property type="entry name" value="PYP-like sensor domain (PAS domain)"/>
    <property type="match status" value="1"/>
</dbReference>
<dbReference type="InterPro" id="IPR000014">
    <property type="entry name" value="PAS"/>
</dbReference>
<dbReference type="Pfam" id="PF00563">
    <property type="entry name" value="EAL"/>
    <property type="match status" value="1"/>
</dbReference>
<gene>
    <name evidence="4" type="ORF">V4F39_05155</name>
</gene>
<dbReference type="Gene3D" id="3.30.70.270">
    <property type="match status" value="1"/>
</dbReference>
<name>A0AAW9Q2U8_9BURK</name>
<dbReference type="Proteomes" id="UP001336250">
    <property type="component" value="Unassembled WGS sequence"/>
</dbReference>
<dbReference type="InterPro" id="IPR029787">
    <property type="entry name" value="Nucleotide_cyclase"/>
</dbReference>
<dbReference type="InterPro" id="IPR000160">
    <property type="entry name" value="GGDEF_dom"/>
</dbReference>
<dbReference type="NCBIfam" id="TIGR00229">
    <property type="entry name" value="sensory_box"/>
    <property type="match status" value="1"/>
</dbReference>
<dbReference type="InterPro" id="IPR001633">
    <property type="entry name" value="EAL_dom"/>
</dbReference>
<dbReference type="SMART" id="SM00052">
    <property type="entry name" value="EAL"/>
    <property type="match status" value="1"/>
</dbReference>
<dbReference type="EMBL" id="JAZIBG010000017">
    <property type="protein sequence ID" value="MEF7613291.1"/>
    <property type="molecule type" value="Genomic_DNA"/>
</dbReference>
<feature type="domain" description="GGDEF" evidence="3">
    <location>
        <begin position="234"/>
        <end position="367"/>
    </location>
</feature>
<evidence type="ECO:0000259" key="2">
    <source>
        <dbReference type="PROSITE" id="PS50883"/>
    </source>
</evidence>
<dbReference type="GO" id="GO:0071111">
    <property type="term" value="F:cyclic-guanylate-specific phosphodiesterase activity"/>
    <property type="evidence" value="ECO:0007669"/>
    <property type="project" value="UniProtKB-EC"/>
</dbReference>
<dbReference type="SUPFAM" id="SSF55073">
    <property type="entry name" value="Nucleotide cyclase"/>
    <property type="match status" value="1"/>
</dbReference>
<evidence type="ECO:0000313" key="5">
    <source>
        <dbReference type="Proteomes" id="UP001336250"/>
    </source>
</evidence>
<evidence type="ECO:0000256" key="1">
    <source>
        <dbReference type="ARBA" id="ARBA00051114"/>
    </source>
</evidence>
<dbReference type="Gene3D" id="3.30.450.20">
    <property type="entry name" value="PAS domain"/>
    <property type="match status" value="1"/>
</dbReference>
<dbReference type="InterPro" id="IPR035965">
    <property type="entry name" value="PAS-like_dom_sf"/>
</dbReference>
<dbReference type="InterPro" id="IPR035919">
    <property type="entry name" value="EAL_sf"/>
</dbReference>
<proteinExistence type="predicted"/>